<evidence type="ECO:0000259" key="7">
    <source>
        <dbReference type="Pfam" id="PF22748"/>
    </source>
</evidence>
<dbReference type="InterPro" id="IPR054463">
    <property type="entry name" value="PexRD54_WY"/>
</dbReference>
<evidence type="ECO:0000256" key="4">
    <source>
        <dbReference type="ARBA" id="ARBA00022525"/>
    </source>
</evidence>
<dbReference type="OMA" id="YWIVTTH"/>
<keyword evidence="6" id="KW-0843">Virulence</keyword>
<feature type="domain" description="RxLR effector PexRD54 WY" evidence="7">
    <location>
        <begin position="168"/>
        <end position="207"/>
    </location>
</feature>
<protein>
    <recommendedName>
        <fullName evidence="7">RxLR effector PexRD54 WY domain-containing protein</fullName>
    </recommendedName>
</protein>
<dbReference type="GeneID" id="20648101"/>
<gene>
    <name evidence="8" type="ORF">PHYSODRAFT_341552</name>
</gene>
<keyword evidence="4" id="KW-0964">Secreted</keyword>
<dbReference type="Proteomes" id="UP000002640">
    <property type="component" value="Unassembled WGS sequence"/>
</dbReference>
<evidence type="ECO:0000256" key="2">
    <source>
        <dbReference type="ARBA" id="ARBA00004613"/>
    </source>
</evidence>
<dbReference type="EMBL" id="JH159164">
    <property type="protein sequence ID" value="EGZ06279.1"/>
    <property type="molecule type" value="Genomic_DNA"/>
</dbReference>
<dbReference type="RefSeq" id="XP_009538176.1">
    <property type="nucleotide sequence ID" value="XM_009539881.1"/>
</dbReference>
<evidence type="ECO:0000256" key="6">
    <source>
        <dbReference type="ARBA" id="ARBA00023026"/>
    </source>
</evidence>
<evidence type="ECO:0000256" key="1">
    <source>
        <dbReference type="ARBA" id="ARBA00004340"/>
    </source>
</evidence>
<evidence type="ECO:0000256" key="5">
    <source>
        <dbReference type="ARBA" id="ARBA00022729"/>
    </source>
</evidence>
<dbReference type="InParanoid" id="G5ADM6"/>
<evidence type="ECO:0000256" key="3">
    <source>
        <dbReference type="ARBA" id="ARBA00010400"/>
    </source>
</evidence>
<feature type="domain" description="RxLR effector PexRD54 WY" evidence="7">
    <location>
        <begin position="11"/>
        <end position="45"/>
    </location>
</feature>
<dbReference type="Pfam" id="PF22748">
    <property type="entry name" value="PexRD54_WY"/>
    <property type="match status" value="2"/>
</dbReference>
<name>G5ADM6_PHYSP</name>
<dbReference type="SMR" id="G5ADM6"/>
<comment type="subcellular location">
    <subcellularLocation>
        <location evidence="1">Host cell</location>
    </subcellularLocation>
    <subcellularLocation>
        <location evidence="2">Secreted</location>
    </subcellularLocation>
</comment>
<dbReference type="GO" id="GO:0005576">
    <property type="term" value="C:extracellular region"/>
    <property type="evidence" value="ECO:0007669"/>
    <property type="project" value="UniProtKB-SubCell"/>
</dbReference>
<evidence type="ECO:0000313" key="8">
    <source>
        <dbReference type="EMBL" id="EGZ06279.1"/>
    </source>
</evidence>
<organism evidence="8 9">
    <name type="scientific">Phytophthora sojae (strain P6497)</name>
    <name type="common">Soybean stem and root rot agent</name>
    <name type="synonym">Phytophthora megasperma f. sp. glycines</name>
    <dbReference type="NCBI Taxonomy" id="1094619"/>
    <lineage>
        <taxon>Eukaryota</taxon>
        <taxon>Sar</taxon>
        <taxon>Stramenopiles</taxon>
        <taxon>Oomycota</taxon>
        <taxon>Peronosporomycetes</taxon>
        <taxon>Peronosporales</taxon>
        <taxon>Peronosporaceae</taxon>
        <taxon>Phytophthora</taxon>
    </lineage>
</organism>
<dbReference type="AlphaFoldDB" id="G5ADM6"/>
<comment type="similarity">
    <text evidence="3">Belongs to the RxLR effector family.</text>
</comment>
<accession>G5ADM6</accession>
<keyword evidence="9" id="KW-1185">Reference proteome</keyword>
<evidence type="ECO:0000313" key="9">
    <source>
        <dbReference type="Proteomes" id="UP000002640"/>
    </source>
</evidence>
<dbReference type="GO" id="GO:0043657">
    <property type="term" value="C:host cell"/>
    <property type="evidence" value="ECO:0007669"/>
    <property type="project" value="UniProtKB-SubCell"/>
</dbReference>
<keyword evidence="5" id="KW-0732">Signal</keyword>
<dbReference type="KEGG" id="psoj:PHYSODRAFT_341552"/>
<sequence length="520" mass="58248">MSARKKLKASLKKGESLDDVFLRLKLNQAGDKLLEKPQFLLWLNYADELASKTGKEVSAITTLTTQYGDISLAKLLQADSKVVKTKEIAVKLELSQMQRWLAGGNTADDIFKLLKLNRAGDDLLSIKKATVYATLTTHYGDDALARMVEAAKKVKGMAGLAKRIEATQAQYWLSRKQTPDDVFKLLGLNSAGDDVLANPALSTWTNYLNTFLRKYPDEKWTMIGTLTGYYVDEAVDPSSASTAKRVTSVLFKNWMDRRNAVSNSFRALRLDKAGDQLFQDPLFVYWMKFLDEYNRVSPRKKASALPILMRTYTDEELVKMLFEAAQNPATKTIATGLKGQMLNEILKSGNKSLLKLEGFVDFTNALPNATATDYVKYFHKILNSAEENVDTSSVSFMRHKADMFQLQLTTKVNVMQQTCLATYKFTMEPISLERIDVLESKMRDLEEEIPDLRVKGATIASIQRFDCKQLSEGCVKSKKTIEKLSGDAAELSTTVKLLNGVVTSEVSAIKNYKQASTRAE</sequence>
<reference evidence="8 9" key="1">
    <citation type="journal article" date="2006" name="Science">
        <title>Phytophthora genome sequences uncover evolutionary origins and mechanisms of pathogenesis.</title>
        <authorList>
            <person name="Tyler B.M."/>
            <person name="Tripathy S."/>
            <person name="Zhang X."/>
            <person name="Dehal P."/>
            <person name="Jiang R.H."/>
            <person name="Aerts A."/>
            <person name="Arredondo F.D."/>
            <person name="Baxter L."/>
            <person name="Bensasson D."/>
            <person name="Beynon J.L."/>
            <person name="Chapman J."/>
            <person name="Damasceno C.M."/>
            <person name="Dorrance A.E."/>
            <person name="Dou D."/>
            <person name="Dickerman A.W."/>
            <person name="Dubchak I.L."/>
            <person name="Garbelotto M."/>
            <person name="Gijzen M."/>
            <person name="Gordon S.G."/>
            <person name="Govers F."/>
            <person name="Grunwald N.J."/>
            <person name="Huang W."/>
            <person name="Ivors K.L."/>
            <person name="Jones R.W."/>
            <person name="Kamoun S."/>
            <person name="Krampis K."/>
            <person name="Lamour K.H."/>
            <person name="Lee M.K."/>
            <person name="McDonald W.H."/>
            <person name="Medina M."/>
            <person name="Meijer H.J."/>
            <person name="Nordberg E.K."/>
            <person name="Maclean D.J."/>
            <person name="Ospina-Giraldo M.D."/>
            <person name="Morris P.F."/>
            <person name="Phuntumart V."/>
            <person name="Putnam N.H."/>
            <person name="Rash S."/>
            <person name="Rose J.K."/>
            <person name="Sakihama Y."/>
            <person name="Salamov A.A."/>
            <person name="Savidor A."/>
            <person name="Scheuring C.F."/>
            <person name="Smith B.M."/>
            <person name="Sobral B.W."/>
            <person name="Terry A."/>
            <person name="Torto-Alalibo T.A."/>
            <person name="Win J."/>
            <person name="Xu Z."/>
            <person name="Zhang H."/>
            <person name="Grigoriev I.V."/>
            <person name="Rokhsar D.S."/>
            <person name="Boore J.L."/>
        </authorList>
    </citation>
    <scope>NUCLEOTIDE SEQUENCE [LARGE SCALE GENOMIC DNA]</scope>
    <source>
        <strain evidence="8 9">P6497</strain>
    </source>
</reference>
<proteinExistence type="inferred from homology"/>